<sequence>MRAVCVCVSVCWVSLQAFSSSGEKVNQFFLISTVFFTFYDETLSFTLRASVGFSGVCYGNDRMSNLMFAVRQFRIGAIF</sequence>
<accession>A0A2M4CCD8</accession>
<name>A0A2M4CCD8_9DIPT</name>
<dbReference type="EMBL" id="GGFJ01013660">
    <property type="protein sequence ID" value="MBW62801.1"/>
    <property type="molecule type" value="Transcribed_RNA"/>
</dbReference>
<feature type="chain" id="PRO_5014960585" evidence="1">
    <location>
        <begin position="23"/>
        <end position="79"/>
    </location>
</feature>
<dbReference type="AlphaFoldDB" id="A0A2M4CCD8"/>
<reference evidence="2" key="1">
    <citation type="submission" date="2018-01" db="EMBL/GenBank/DDBJ databases">
        <title>An insight into the sialome of Amazonian anophelines.</title>
        <authorList>
            <person name="Ribeiro J.M."/>
            <person name="Scarpassa V."/>
            <person name="Calvo E."/>
        </authorList>
    </citation>
    <scope>NUCLEOTIDE SEQUENCE</scope>
    <source>
        <tissue evidence="2">Salivary glands</tissue>
    </source>
</reference>
<feature type="signal peptide" evidence="1">
    <location>
        <begin position="1"/>
        <end position="22"/>
    </location>
</feature>
<keyword evidence="1" id="KW-0732">Signal</keyword>
<protein>
    <submittedName>
        <fullName evidence="2">Putative secreted protein</fullName>
    </submittedName>
</protein>
<evidence type="ECO:0000313" key="2">
    <source>
        <dbReference type="EMBL" id="MBW62801.1"/>
    </source>
</evidence>
<evidence type="ECO:0000256" key="1">
    <source>
        <dbReference type="SAM" id="SignalP"/>
    </source>
</evidence>
<organism evidence="2">
    <name type="scientific">Anopheles marajoara</name>
    <dbReference type="NCBI Taxonomy" id="58244"/>
    <lineage>
        <taxon>Eukaryota</taxon>
        <taxon>Metazoa</taxon>
        <taxon>Ecdysozoa</taxon>
        <taxon>Arthropoda</taxon>
        <taxon>Hexapoda</taxon>
        <taxon>Insecta</taxon>
        <taxon>Pterygota</taxon>
        <taxon>Neoptera</taxon>
        <taxon>Endopterygota</taxon>
        <taxon>Diptera</taxon>
        <taxon>Nematocera</taxon>
        <taxon>Culicoidea</taxon>
        <taxon>Culicidae</taxon>
        <taxon>Anophelinae</taxon>
        <taxon>Anopheles</taxon>
    </lineage>
</organism>
<proteinExistence type="predicted"/>